<accession>A0A6B2LHS0</accession>
<dbReference type="PROSITE" id="PS51419">
    <property type="entry name" value="RAB"/>
    <property type="match status" value="1"/>
</dbReference>
<dbReference type="SMART" id="SM00176">
    <property type="entry name" value="RAN"/>
    <property type="match status" value="1"/>
</dbReference>
<keyword evidence="2" id="KW-0342">GTP-binding</keyword>
<evidence type="ECO:0000313" key="5">
    <source>
        <dbReference type="EMBL" id="NDV36377.1"/>
    </source>
</evidence>
<keyword evidence="1" id="KW-0547">Nucleotide-binding</keyword>
<evidence type="ECO:0000256" key="4">
    <source>
        <dbReference type="SAM" id="MobiDB-lite"/>
    </source>
</evidence>
<dbReference type="InterPro" id="IPR050227">
    <property type="entry name" value="Rab"/>
</dbReference>
<dbReference type="NCBIfam" id="TIGR00231">
    <property type="entry name" value="small_GTP"/>
    <property type="match status" value="1"/>
</dbReference>
<dbReference type="SMART" id="SM00174">
    <property type="entry name" value="RHO"/>
    <property type="match status" value="1"/>
</dbReference>
<dbReference type="EMBL" id="GIBP01007408">
    <property type="protein sequence ID" value="NDV36377.1"/>
    <property type="molecule type" value="Transcribed_RNA"/>
</dbReference>
<dbReference type="InterPro" id="IPR027417">
    <property type="entry name" value="P-loop_NTPase"/>
</dbReference>
<dbReference type="SMART" id="SM00175">
    <property type="entry name" value="RAB"/>
    <property type="match status" value="1"/>
</dbReference>
<proteinExistence type="predicted"/>
<evidence type="ECO:0000256" key="1">
    <source>
        <dbReference type="ARBA" id="ARBA00022741"/>
    </source>
</evidence>
<dbReference type="Pfam" id="PF00071">
    <property type="entry name" value="Ras"/>
    <property type="match status" value="1"/>
</dbReference>
<name>A0A6B2LHS0_9EUKA</name>
<feature type="region of interest" description="Disordered" evidence="4">
    <location>
        <begin position="156"/>
        <end position="200"/>
    </location>
</feature>
<dbReference type="InterPro" id="IPR005225">
    <property type="entry name" value="Small_GTP-bd"/>
</dbReference>
<dbReference type="PROSITE" id="PS51421">
    <property type="entry name" value="RAS"/>
    <property type="match status" value="1"/>
</dbReference>
<evidence type="ECO:0000256" key="3">
    <source>
        <dbReference type="ARBA" id="ARBA00023288"/>
    </source>
</evidence>
<dbReference type="InterPro" id="IPR001806">
    <property type="entry name" value="Small_GTPase"/>
</dbReference>
<dbReference type="PANTHER" id="PTHR47977">
    <property type="entry name" value="RAS-RELATED PROTEIN RAB"/>
    <property type="match status" value="1"/>
</dbReference>
<keyword evidence="3" id="KW-0449">Lipoprotein</keyword>
<organism evidence="5">
    <name type="scientific">Arcella intermedia</name>
    <dbReference type="NCBI Taxonomy" id="1963864"/>
    <lineage>
        <taxon>Eukaryota</taxon>
        <taxon>Amoebozoa</taxon>
        <taxon>Tubulinea</taxon>
        <taxon>Elardia</taxon>
        <taxon>Arcellinida</taxon>
        <taxon>Sphaerothecina</taxon>
        <taxon>Arcellidae</taxon>
        <taxon>Arcella</taxon>
    </lineage>
</organism>
<dbReference type="Gene3D" id="3.40.50.300">
    <property type="entry name" value="P-loop containing nucleotide triphosphate hydrolases"/>
    <property type="match status" value="1"/>
</dbReference>
<reference evidence="5" key="1">
    <citation type="journal article" date="2020" name="J. Eukaryot. Microbiol.">
        <title>De novo Sequencing, Assembly and Annotation of the Transcriptome for the Free-Living Testate Amoeba Arcella intermedia.</title>
        <authorList>
            <person name="Ribeiro G.M."/>
            <person name="Porfirio-Sousa A.L."/>
            <person name="Maurer-Alcala X.X."/>
            <person name="Katz L.A."/>
            <person name="Lahr D.J.G."/>
        </authorList>
    </citation>
    <scope>NUCLEOTIDE SEQUENCE</scope>
</reference>
<dbReference type="SUPFAM" id="SSF52540">
    <property type="entry name" value="P-loop containing nucleoside triphosphate hydrolases"/>
    <property type="match status" value="1"/>
</dbReference>
<evidence type="ECO:0000256" key="2">
    <source>
        <dbReference type="ARBA" id="ARBA00023134"/>
    </source>
</evidence>
<dbReference type="GO" id="GO:0005525">
    <property type="term" value="F:GTP binding"/>
    <property type="evidence" value="ECO:0007669"/>
    <property type="project" value="UniProtKB-KW"/>
</dbReference>
<dbReference type="PRINTS" id="PR00449">
    <property type="entry name" value="RASTRNSFRMNG"/>
</dbReference>
<protein>
    <submittedName>
        <fullName evidence="5">Uncharacterized protein</fullName>
    </submittedName>
</protein>
<sequence>MMMRYTMETFKEDTRATIGVDFKHKKLRINGELVNCQIWDTAGQDRFSCISKEYYRGANGCLLVYDITDETSFAKIDHWHQELITYAHTSDHPITFVVGNKQDLKDQAKVKKEDAIAYAAAHKMMFFETSAKDNTGVDEAFRQLIEEIISFKKKTPQLGTHEEDKPSVKGGSIVITSDHPQEKPAPEGTPSTPKKEDCSC</sequence>
<dbReference type="AlphaFoldDB" id="A0A6B2LHS0"/>
<dbReference type="SMART" id="SM00173">
    <property type="entry name" value="RAS"/>
    <property type="match status" value="1"/>
</dbReference>
<dbReference type="CDD" id="cd00154">
    <property type="entry name" value="Rab"/>
    <property type="match status" value="1"/>
</dbReference>
<dbReference type="GO" id="GO:0003924">
    <property type="term" value="F:GTPase activity"/>
    <property type="evidence" value="ECO:0007669"/>
    <property type="project" value="InterPro"/>
</dbReference>
<dbReference type="FunFam" id="3.40.50.300:FF:001329">
    <property type="entry name" value="Small GTP-binding protein, putative"/>
    <property type="match status" value="1"/>
</dbReference>